<evidence type="ECO:0000313" key="2">
    <source>
        <dbReference type="Proteomes" id="UP000000752"/>
    </source>
</evidence>
<dbReference type="Proteomes" id="UP000000752">
    <property type="component" value="Chromosome"/>
</dbReference>
<name>O59108_PYRHO</name>
<organism evidence="1 2">
    <name type="scientific">Pyrococcus horikoshii (strain ATCC 700860 / DSM 12428 / JCM 9974 / NBRC 100139 / OT-3)</name>
    <dbReference type="NCBI Taxonomy" id="70601"/>
    <lineage>
        <taxon>Archaea</taxon>
        <taxon>Methanobacteriati</taxon>
        <taxon>Methanobacteriota</taxon>
        <taxon>Thermococci</taxon>
        <taxon>Thermococcales</taxon>
        <taxon>Thermococcaceae</taxon>
        <taxon>Pyrococcus</taxon>
    </lineage>
</organism>
<keyword evidence="2" id="KW-1185">Reference proteome</keyword>
<proteinExistence type="predicted"/>
<dbReference type="KEGG" id="pho:PH1438"/>
<dbReference type="PIR" id="A71018">
    <property type="entry name" value="A71018"/>
</dbReference>
<dbReference type="EnsemblBacteria" id="BAA30545">
    <property type="protein sequence ID" value="BAA30545"/>
    <property type="gene ID" value="BAA30545"/>
</dbReference>
<accession>O59108</accession>
<gene>
    <name evidence="1" type="ordered locus">PH1438</name>
</gene>
<dbReference type="AlphaFoldDB" id="O59108"/>
<dbReference type="EMBL" id="BA000001">
    <property type="protein sequence ID" value="BAA30545.1"/>
    <property type="molecule type" value="Genomic_DNA"/>
</dbReference>
<sequence length="100" mass="11540">MEHGVVPYVVTYDPEVKEMGVYSLKFPNYRSYVFGPFGNFYSSHLFNCSNICMIVGEATYSAYPFREIHKLNVVPPKSYPLNSPKVIPQLNIYVYYPLSI</sequence>
<reference evidence="1 2" key="1">
    <citation type="journal article" date="1998" name="DNA Res.">
        <title>Complete sequence and gene organization of the genome of a hyper-thermophilic archaebacterium, Pyrococcus horikoshii OT3.</title>
        <authorList>
            <person name="Kawarabayasi Y."/>
            <person name="Sawada M."/>
            <person name="Horikawa H."/>
            <person name="Haikawa Y."/>
            <person name="Hino Y."/>
            <person name="Yamamoto S."/>
            <person name="Sekine M."/>
            <person name="Baba S."/>
            <person name="Kosugi H."/>
            <person name="Hosoyama A."/>
            <person name="Nagai Y."/>
            <person name="Sakai M."/>
            <person name="Ogura K."/>
            <person name="Otuka R."/>
            <person name="Nakazawa H."/>
            <person name="Takamiya M."/>
            <person name="Ohfuku Y."/>
            <person name="Funahashi T."/>
            <person name="Tanaka T."/>
            <person name="Kudoh Y."/>
            <person name="Yamazaki J."/>
            <person name="Kushida N."/>
            <person name="Oguchi A."/>
            <person name="Aoki K."/>
            <person name="Nakamura Y."/>
            <person name="Robb T.F."/>
            <person name="Horikoshi K."/>
            <person name="Masuchi Y."/>
            <person name="Shizuya H."/>
            <person name="Kikuchi H."/>
        </authorList>
    </citation>
    <scope>NUCLEOTIDE SEQUENCE [LARGE SCALE GENOMIC DNA]</scope>
    <source>
        <strain evidence="2">ATCC 700860 / DSM 12428 / JCM 9974 / NBRC 100139 / OT-3</strain>
    </source>
</reference>
<evidence type="ECO:0000313" key="1">
    <source>
        <dbReference type="EMBL" id="BAA30545.1"/>
    </source>
</evidence>
<protein>
    <submittedName>
        <fullName evidence="1">Uncharacterized protein</fullName>
    </submittedName>
</protein>